<dbReference type="InterPro" id="IPR013087">
    <property type="entry name" value="Znf_C2H2_type"/>
</dbReference>
<organism evidence="10 11">
    <name type="scientific">Amphibalanus amphitrite</name>
    <name type="common">Striped barnacle</name>
    <name type="synonym">Balanus amphitrite</name>
    <dbReference type="NCBI Taxonomy" id="1232801"/>
    <lineage>
        <taxon>Eukaryota</taxon>
        <taxon>Metazoa</taxon>
        <taxon>Ecdysozoa</taxon>
        <taxon>Arthropoda</taxon>
        <taxon>Crustacea</taxon>
        <taxon>Multicrustacea</taxon>
        <taxon>Cirripedia</taxon>
        <taxon>Thoracica</taxon>
        <taxon>Thoracicalcarea</taxon>
        <taxon>Balanomorpha</taxon>
        <taxon>Balanoidea</taxon>
        <taxon>Balanidae</taxon>
        <taxon>Amphibalaninae</taxon>
        <taxon>Amphibalanus</taxon>
    </lineage>
</organism>
<dbReference type="InterPro" id="IPR036236">
    <property type="entry name" value="Znf_C2H2_sf"/>
</dbReference>
<proteinExistence type="predicted"/>
<feature type="domain" description="C2H2-type" evidence="9">
    <location>
        <begin position="317"/>
        <end position="344"/>
    </location>
</feature>
<gene>
    <name evidence="10" type="primary">ZFP2_1</name>
    <name evidence="10" type="ORF">FJT64_019286</name>
</gene>
<evidence type="ECO:0000313" key="10">
    <source>
        <dbReference type="EMBL" id="KAF0309609.1"/>
    </source>
</evidence>
<evidence type="ECO:0000256" key="4">
    <source>
        <dbReference type="ARBA" id="ARBA00022771"/>
    </source>
</evidence>
<evidence type="ECO:0000256" key="8">
    <source>
        <dbReference type="SAM" id="MobiDB-lite"/>
    </source>
</evidence>
<dbReference type="PANTHER" id="PTHR24379:SF121">
    <property type="entry name" value="C2H2-TYPE DOMAIN-CONTAINING PROTEIN"/>
    <property type="match status" value="1"/>
</dbReference>
<feature type="domain" description="C2H2-type" evidence="9">
    <location>
        <begin position="261"/>
        <end position="288"/>
    </location>
</feature>
<feature type="region of interest" description="Disordered" evidence="8">
    <location>
        <begin position="62"/>
        <end position="187"/>
    </location>
</feature>
<dbReference type="SUPFAM" id="SSF57667">
    <property type="entry name" value="beta-beta-alpha zinc fingers"/>
    <property type="match status" value="4"/>
</dbReference>
<dbReference type="FunFam" id="3.30.160.60:FF:002493">
    <property type="entry name" value="Zinc finger protein"/>
    <property type="match status" value="1"/>
</dbReference>
<evidence type="ECO:0000259" key="9">
    <source>
        <dbReference type="PROSITE" id="PS50157"/>
    </source>
</evidence>
<dbReference type="InterPro" id="IPR056438">
    <property type="entry name" value="Znf-C2H2_CTCF"/>
</dbReference>
<dbReference type="FunFam" id="3.30.160.60:FF:000512">
    <property type="entry name" value="zinc finger protein 197 isoform X1"/>
    <property type="match status" value="1"/>
</dbReference>
<keyword evidence="3" id="KW-0677">Repeat</keyword>
<dbReference type="GO" id="GO:0005634">
    <property type="term" value="C:nucleus"/>
    <property type="evidence" value="ECO:0007669"/>
    <property type="project" value="UniProtKB-SubCell"/>
</dbReference>
<comment type="subcellular location">
    <subcellularLocation>
        <location evidence="1">Nucleus</location>
    </subcellularLocation>
</comment>
<dbReference type="FunFam" id="3.30.160.60:FF:000100">
    <property type="entry name" value="Zinc finger 45-like"/>
    <property type="match status" value="1"/>
</dbReference>
<dbReference type="Gene3D" id="3.30.160.60">
    <property type="entry name" value="Classic Zinc Finger"/>
    <property type="match status" value="8"/>
</dbReference>
<feature type="domain" description="C2H2-type" evidence="9">
    <location>
        <begin position="345"/>
        <end position="372"/>
    </location>
</feature>
<evidence type="ECO:0000256" key="1">
    <source>
        <dbReference type="ARBA" id="ARBA00004123"/>
    </source>
</evidence>
<keyword evidence="2" id="KW-0479">Metal-binding</keyword>
<comment type="caution">
    <text evidence="10">The sequence shown here is derived from an EMBL/GenBank/DDBJ whole genome shotgun (WGS) entry which is preliminary data.</text>
</comment>
<evidence type="ECO:0000256" key="5">
    <source>
        <dbReference type="ARBA" id="ARBA00022833"/>
    </source>
</evidence>
<dbReference type="GO" id="GO:0008270">
    <property type="term" value="F:zinc ion binding"/>
    <property type="evidence" value="ECO:0007669"/>
    <property type="project" value="UniProtKB-KW"/>
</dbReference>
<dbReference type="Pfam" id="PF23611">
    <property type="entry name" value="zf-C2H2_16"/>
    <property type="match status" value="1"/>
</dbReference>
<dbReference type="PROSITE" id="PS50157">
    <property type="entry name" value="ZINC_FINGER_C2H2_2"/>
    <property type="match status" value="7"/>
</dbReference>
<dbReference type="FunFam" id="3.30.160.60:FF:000849">
    <property type="entry name" value="Zinc finger protein 408"/>
    <property type="match status" value="1"/>
</dbReference>
<feature type="compositionally biased region" description="Basic and acidic residues" evidence="8">
    <location>
        <begin position="161"/>
        <end position="170"/>
    </location>
</feature>
<name>A0A6A4WWG1_AMPAM</name>
<dbReference type="PANTHER" id="PTHR24379">
    <property type="entry name" value="KRAB AND ZINC FINGER DOMAIN-CONTAINING"/>
    <property type="match status" value="1"/>
</dbReference>
<sequence length="472" mass="53682">MLECVQSGLRASELARHSEYVCSSCAAQLNLIDEYESALVRARSELKQKFWQTFIARGQISVSDDPRVPDVGPDLTPAPRSVPRSEVSPRRRPPPPADPCPTETVKVEPMKQLTADEPKEEQMEKVESPEETTSERRVSETDRDQSGAIGDQDNPATSNADGHEPEKTDTGQKPSGGHSKGRTDWTEVDKHYRKVSDPDGAERFQCIVCFSNIKDRKEVRKHVRRHLGLIKLLKCGFCDYHCYRPSNLAIHERRHTGERPFTCEMCGAGFKSNDSLTVHRRTHTGERPYQCDHCQKRFTQHSSLQIHKQVHSGQKRHICDYCGKSFTQLGNLKCHRRVHTGETPYSCQTCDRQFRSDYHLKVHQIEHTGRRPHLCQVCGLGFLTAHKLKLHMATHTGNKIGYSCDVCDKKLATRRSLRNHKRIHTGERPFPCATCSARFRTEPLLRAHRRHCAANAVLVLSPPPPVTEPCQR</sequence>
<accession>A0A6A4WWG1</accession>
<feature type="domain" description="C2H2-type" evidence="9">
    <location>
        <begin position="233"/>
        <end position="260"/>
    </location>
</feature>
<dbReference type="FunFam" id="3.30.160.60:FF:002349">
    <property type="entry name" value="Zinc finger and BTB domain-containing 40"/>
    <property type="match status" value="1"/>
</dbReference>
<feature type="compositionally biased region" description="Basic and acidic residues" evidence="8">
    <location>
        <begin position="105"/>
        <end position="145"/>
    </location>
</feature>
<keyword evidence="4 7" id="KW-0863">Zinc-finger</keyword>
<evidence type="ECO:0000256" key="6">
    <source>
        <dbReference type="ARBA" id="ARBA00023242"/>
    </source>
</evidence>
<dbReference type="EMBL" id="VIIS01000386">
    <property type="protein sequence ID" value="KAF0309609.1"/>
    <property type="molecule type" value="Genomic_DNA"/>
</dbReference>
<keyword evidence="11" id="KW-1185">Reference proteome</keyword>
<reference evidence="10 11" key="1">
    <citation type="submission" date="2019-07" db="EMBL/GenBank/DDBJ databases">
        <title>Draft genome assembly of a fouling barnacle, Amphibalanus amphitrite (Darwin, 1854): The first reference genome for Thecostraca.</title>
        <authorList>
            <person name="Kim W."/>
        </authorList>
    </citation>
    <scope>NUCLEOTIDE SEQUENCE [LARGE SCALE GENOMIC DNA]</scope>
    <source>
        <strain evidence="10">SNU_AA5</strain>
        <tissue evidence="10">Soma without cirri and trophi</tissue>
    </source>
</reference>
<feature type="compositionally biased region" description="Low complexity" evidence="8">
    <location>
        <begin position="77"/>
        <end position="86"/>
    </location>
</feature>
<dbReference type="OrthoDB" id="6503943at2759"/>
<dbReference type="GO" id="GO:0010468">
    <property type="term" value="P:regulation of gene expression"/>
    <property type="evidence" value="ECO:0007669"/>
    <property type="project" value="UniProtKB-ARBA"/>
</dbReference>
<evidence type="ECO:0000313" key="11">
    <source>
        <dbReference type="Proteomes" id="UP000440578"/>
    </source>
</evidence>
<dbReference type="Pfam" id="PF13912">
    <property type="entry name" value="zf-C2H2_6"/>
    <property type="match status" value="1"/>
</dbReference>
<evidence type="ECO:0000256" key="3">
    <source>
        <dbReference type="ARBA" id="ARBA00022737"/>
    </source>
</evidence>
<keyword evidence="6" id="KW-0539">Nucleus</keyword>
<protein>
    <submittedName>
        <fullName evidence="10">Zinc finger protein 2</fullName>
    </submittedName>
</protein>
<evidence type="ECO:0000256" key="7">
    <source>
        <dbReference type="PROSITE-ProRule" id="PRU00042"/>
    </source>
</evidence>
<keyword evidence="5" id="KW-0862">Zinc</keyword>
<dbReference type="PROSITE" id="PS00028">
    <property type="entry name" value="ZINC_FINGER_C2H2_1"/>
    <property type="match status" value="7"/>
</dbReference>
<feature type="domain" description="C2H2-type" evidence="9">
    <location>
        <begin position="402"/>
        <end position="429"/>
    </location>
</feature>
<dbReference type="Proteomes" id="UP000440578">
    <property type="component" value="Unassembled WGS sequence"/>
</dbReference>
<feature type="domain" description="C2H2-type" evidence="9">
    <location>
        <begin position="373"/>
        <end position="400"/>
    </location>
</feature>
<feature type="domain" description="C2H2-type" evidence="9">
    <location>
        <begin position="289"/>
        <end position="316"/>
    </location>
</feature>
<evidence type="ECO:0000256" key="2">
    <source>
        <dbReference type="ARBA" id="ARBA00022723"/>
    </source>
</evidence>
<dbReference type="SMART" id="SM00355">
    <property type="entry name" value="ZnF_C2H2"/>
    <property type="match status" value="9"/>
</dbReference>
<dbReference type="AlphaFoldDB" id="A0A6A4WWG1"/>
<dbReference type="Pfam" id="PF00096">
    <property type="entry name" value="zf-C2H2"/>
    <property type="match status" value="5"/>
</dbReference>
<dbReference type="FunFam" id="3.30.160.60:FF:000446">
    <property type="entry name" value="Zinc finger protein"/>
    <property type="match status" value="2"/>
</dbReference>